<evidence type="ECO:0000313" key="4">
    <source>
        <dbReference type="Proteomes" id="UP001597111"/>
    </source>
</evidence>
<dbReference type="NCBIfam" id="NF041869">
    <property type="entry name" value="paae_haloarch"/>
    <property type="match status" value="1"/>
</dbReference>
<keyword evidence="3" id="KW-0560">Oxidoreductase</keyword>
<evidence type="ECO:0000313" key="3">
    <source>
        <dbReference type="EMBL" id="MFD1525975.1"/>
    </source>
</evidence>
<evidence type="ECO:0000256" key="1">
    <source>
        <dbReference type="SAM" id="MobiDB-lite"/>
    </source>
</evidence>
<dbReference type="EC" id="1.14.13.149" evidence="3"/>
<dbReference type="RefSeq" id="WP_379731545.1">
    <property type="nucleotide sequence ID" value="NZ_JBHSWZ010000105.1"/>
</dbReference>
<dbReference type="GO" id="GO:0097266">
    <property type="term" value="F:phenylacetyl-CoA 1,2-epoxidase activity"/>
    <property type="evidence" value="ECO:0007669"/>
    <property type="project" value="UniProtKB-EC"/>
</dbReference>
<accession>A0ABD6B5U0</accession>
<protein>
    <submittedName>
        <fullName evidence="3">1,2-phenylacetyl-CoA epoxidase subunit PaaE</fullName>
        <ecNumber evidence="3">1.14.13.149</ecNumber>
    </submittedName>
</protein>
<dbReference type="InterPro" id="IPR056572">
    <property type="entry name" value="Zn_ribbon_PaaD"/>
</dbReference>
<comment type="caution">
    <text evidence="3">The sequence shown here is derived from an EMBL/GenBank/DDBJ whole genome shotgun (WGS) entry which is preliminary data.</text>
</comment>
<feature type="region of interest" description="Disordered" evidence="1">
    <location>
        <begin position="1"/>
        <end position="48"/>
    </location>
</feature>
<keyword evidence="4" id="KW-1185">Reference proteome</keyword>
<dbReference type="EMBL" id="JBHUDH010000055">
    <property type="protein sequence ID" value="MFD1525975.1"/>
    <property type="molecule type" value="Genomic_DNA"/>
</dbReference>
<dbReference type="AlphaFoldDB" id="A0ABD6B5U0"/>
<proteinExistence type="predicted"/>
<feature type="domain" description="PaaD zinc beta ribbon" evidence="2">
    <location>
        <begin position="16"/>
        <end position="66"/>
    </location>
</feature>
<reference evidence="3 4" key="1">
    <citation type="journal article" date="2019" name="Int. J. Syst. Evol. Microbiol.">
        <title>The Global Catalogue of Microorganisms (GCM) 10K type strain sequencing project: providing services to taxonomists for standard genome sequencing and annotation.</title>
        <authorList>
            <consortium name="The Broad Institute Genomics Platform"/>
            <consortium name="The Broad Institute Genome Sequencing Center for Infectious Disease"/>
            <person name="Wu L."/>
            <person name="Ma J."/>
        </authorList>
    </citation>
    <scope>NUCLEOTIDE SEQUENCE [LARGE SCALE GENOMIC DNA]</scope>
    <source>
        <strain evidence="3 4">CGMCC 1.12285</strain>
    </source>
</reference>
<dbReference type="Proteomes" id="UP001597111">
    <property type="component" value="Unassembled WGS sequence"/>
</dbReference>
<name>A0ABD6B5U0_9EURY</name>
<sequence length="67" mass="7326">MSDEPTSGPSADAPEQDPSVTTSGETTGAECPYCGSENTEREHPRGPSRCQSIHYCNDCLQQFKKFE</sequence>
<gene>
    <name evidence="3" type="primary">paaE</name>
    <name evidence="3" type="ORF">ACFR9S_06600</name>
</gene>
<evidence type="ECO:0000259" key="2">
    <source>
        <dbReference type="Pfam" id="PF23451"/>
    </source>
</evidence>
<organism evidence="3 4">
    <name type="scientific">Halolamina salina</name>
    <dbReference type="NCBI Taxonomy" id="1220023"/>
    <lineage>
        <taxon>Archaea</taxon>
        <taxon>Methanobacteriati</taxon>
        <taxon>Methanobacteriota</taxon>
        <taxon>Stenosarchaea group</taxon>
        <taxon>Halobacteria</taxon>
        <taxon>Halobacteriales</taxon>
        <taxon>Haloferacaceae</taxon>
    </lineage>
</organism>
<dbReference type="Pfam" id="PF23451">
    <property type="entry name" value="Zn_ribbon_PaaD"/>
    <property type="match status" value="1"/>
</dbReference>